<reference evidence="1 2" key="1">
    <citation type="submission" date="2020-08" db="EMBL/GenBank/DDBJ databases">
        <title>Genome sequence of Sphingomonas sediminicola KACC 15039T.</title>
        <authorList>
            <person name="Hyun D.-W."/>
            <person name="Bae J.-W."/>
        </authorList>
    </citation>
    <scope>NUCLEOTIDE SEQUENCE [LARGE SCALE GENOMIC DNA]</scope>
    <source>
        <strain evidence="1 2">KACC 15039</strain>
    </source>
</reference>
<evidence type="ECO:0000313" key="1">
    <source>
        <dbReference type="EMBL" id="QNP46391.1"/>
    </source>
</evidence>
<sequence length="277" mass="30063">MPLSPPAIHPCNAEVPVLLSVPHAGRDYPNWLISLSKGGETALAGLEDPLVDELVESAINKGVGAVVAQTPRAAIDCNRAEDEIDPTVVRSGPLPSLSPRARGGLGIVPGRTASHGSLWRQPIPRYELEERLTQAHRPYHRAIEEQLNCLLDRFGCALLLDCHSMPSPDSGPSVIIGDRYGHSAGPWVTSEAVKIVTSMGFRVGVNQPFAGGHVVQRHGSPGRAVHALQIEIDRRCYLQSNSVRRSSGFPKVARLFDELAMRLGQFLLDRRFSEAAE</sequence>
<proteinExistence type="predicted"/>
<dbReference type="Gene3D" id="3.40.630.40">
    <property type="entry name" value="Zn-dependent exopeptidases"/>
    <property type="match status" value="1"/>
</dbReference>
<name>A0ABX6T951_9SPHN</name>
<dbReference type="Proteomes" id="UP000516105">
    <property type="component" value="Chromosome"/>
</dbReference>
<dbReference type="InterPro" id="IPR007709">
    <property type="entry name" value="N-FG_amidohydro"/>
</dbReference>
<protein>
    <submittedName>
        <fullName evidence="1">N-formylglutamate amidohydrolase</fullName>
    </submittedName>
</protein>
<organism evidence="1 2">
    <name type="scientific">Sphingomonas sediminicola</name>
    <dbReference type="NCBI Taxonomy" id="386874"/>
    <lineage>
        <taxon>Bacteria</taxon>
        <taxon>Pseudomonadati</taxon>
        <taxon>Pseudomonadota</taxon>
        <taxon>Alphaproteobacteria</taxon>
        <taxon>Sphingomonadales</taxon>
        <taxon>Sphingomonadaceae</taxon>
        <taxon>Sphingomonas</taxon>
    </lineage>
</organism>
<gene>
    <name evidence="1" type="ORF">H9L14_04170</name>
</gene>
<evidence type="ECO:0000313" key="2">
    <source>
        <dbReference type="Proteomes" id="UP000516105"/>
    </source>
</evidence>
<dbReference type="Pfam" id="PF05013">
    <property type="entry name" value="FGase"/>
    <property type="match status" value="1"/>
</dbReference>
<dbReference type="RefSeq" id="WP_187709344.1">
    <property type="nucleotide sequence ID" value="NZ_CP060782.1"/>
</dbReference>
<dbReference type="SUPFAM" id="SSF53187">
    <property type="entry name" value="Zn-dependent exopeptidases"/>
    <property type="match status" value="1"/>
</dbReference>
<dbReference type="EMBL" id="CP060782">
    <property type="protein sequence ID" value="QNP46391.1"/>
    <property type="molecule type" value="Genomic_DNA"/>
</dbReference>
<accession>A0ABX6T951</accession>
<keyword evidence="2" id="KW-1185">Reference proteome</keyword>